<dbReference type="SUPFAM" id="SSF52540">
    <property type="entry name" value="P-loop containing nucleoside triphosphate hydrolases"/>
    <property type="match status" value="1"/>
</dbReference>
<dbReference type="InterPro" id="IPR005895">
    <property type="entry name" value="ABC_transptr_haem_export_CcmA"/>
</dbReference>
<keyword evidence="3" id="KW-0201">Cytochrome c-type biogenesis</keyword>
<sequence length="74" mass="8471">MSEIVKVDVFKKFKNFELKVNFSVNEGEKVLIQGPNGSDKTTLLYLIYGVLKPDSGYIRVFNKNPSVELRKSEM</sequence>
<evidence type="ECO:0000256" key="1">
    <source>
        <dbReference type="ARBA" id="ARBA00022448"/>
    </source>
</evidence>
<evidence type="ECO:0000256" key="4">
    <source>
        <dbReference type="ARBA" id="ARBA00022840"/>
    </source>
</evidence>
<evidence type="ECO:0000256" key="2">
    <source>
        <dbReference type="ARBA" id="ARBA00022741"/>
    </source>
</evidence>
<evidence type="ECO:0000256" key="5">
    <source>
        <dbReference type="ARBA" id="ARBA00022967"/>
    </source>
</evidence>
<evidence type="ECO:0000256" key="3">
    <source>
        <dbReference type="ARBA" id="ARBA00022748"/>
    </source>
</evidence>
<organism evidence="8 9">
    <name type="scientific">Saccharolobus caldissimus</name>
    <dbReference type="NCBI Taxonomy" id="1702097"/>
    <lineage>
        <taxon>Archaea</taxon>
        <taxon>Thermoproteota</taxon>
        <taxon>Thermoprotei</taxon>
        <taxon>Sulfolobales</taxon>
        <taxon>Sulfolobaceae</taxon>
        <taxon>Saccharolobus</taxon>
    </lineage>
</organism>
<accession>A0AAQ4CQF0</accession>
<dbReference type="Proteomes" id="UP001319921">
    <property type="component" value="Chromosome"/>
</dbReference>
<dbReference type="InterPro" id="IPR027417">
    <property type="entry name" value="P-loop_NTPase"/>
</dbReference>
<dbReference type="AlphaFoldDB" id="A0AAQ4CQF0"/>
<keyword evidence="2" id="KW-0547">Nucleotide-binding</keyword>
<dbReference type="GO" id="GO:0017004">
    <property type="term" value="P:cytochrome complex assembly"/>
    <property type="evidence" value="ECO:0007669"/>
    <property type="project" value="UniProtKB-KW"/>
</dbReference>
<reference evidence="8 9" key="1">
    <citation type="journal article" date="2022" name="Microbiol. Resour. Announc.">
        <title>Complete Genome Sequence of the Hyperthermophilic and Acidophilic Archaeon Saccharolobus caldissimus Strain HS-3T.</title>
        <authorList>
            <person name="Sakai H.D."/>
            <person name="Kurosawa N."/>
        </authorList>
    </citation>
    <scope>NUCLEOTIDE SEQUENCE [LARGE SCALE GENOMIC DNA]</scope>
    <source>
        <strain evidence="8 9">JCM32116</strain>
    </source>
</reference>
<keyword evidence="1" id="KW-0813">Transport</keyword>
<evidence type="ECO:0000256" key="6">
    <source>
        <dbReference type="ARBA" id="ARBA00023136"/>
    </source>
</evidence>
<keyword evidence="6" id="KW-0472">Membrane</keyword>
<dbReference type="GO" id="GO:0022857">
    <property type="term" value="F:transmembrane transporter activity"/>
    <property type="evidence" value="ECO:0007669"/>
    <property type="project" value="InterPro"/>
</dbReference>
<dbReference type="PANTHER" id="PTHR43499:SF1">
    <property type="entry name" value="ABC TRANSPORTER I FAMILY MEMBER 1"/>
    <property type="match status" value="1"/>
</dbReference>
<evidence type="ECO:0000313" key="8">
    <source>
        <dbReference type="EMBL" id="BDB98031.1"/>
    </source>
</evidence>
<keyword evidence="9" id="KW-1185">Reference proteome</keyword>
<dbReference type="InterPro" id="IPR003439">
    <property type="entry name" value="ABC_transporter-like_ATP-bd"/>
</dbReference>
<gene>
    <name evidence="8" type="ORF">SACC_10480</name>
</gene>
<dbReference type="Pfam" id="PF00005">
    <property type="entry name" value="ABC_tran"/>
    <property type="match status" value="1"/>
</dbReference>
<dbReference type="PANTHER" id="PTHR43499">
    <property type="entry name" value="ABC TRANSPORTER I FAMILY MEMBER 1"/>
    <property type="match status" value="1"/>
</dbReference>
<dbReference type="GO" id="GO:0016887">
    <property type="term" value="F:ATP hydrolysis activity"/>
    <property type="evidence" value="ECO:0007669"/>
    <property type="project" value="InterPro"/>
</dbReference>
<proteinExistence type="predicted"/>
<dbReference type="GO" id="GO:0005524">
    <property type="term" value="F:ATP binding"/>
    <property type="evidence" value="ECO:0007669"/>
    <property type="project" value="UniProtKB-KW"/>
</dbReference>
<evidence type="ECO:0000259" key="7">
    <source>
        <dbReference type="Pfam" id="PF00005"/>
    </source>
</evidence>
<dbReference type="Gene3D" id="3.40.50.300">
    <property type="entry name" value="P-loop containing nucleotide triphosphate hydrolases"/>
    <property type="match status" value="1"/>
</dbReference>
<feature type="domain" description="ABC transporter" evidence="7">
    <location>
        <begin position="19"/>
        <end position="66"/>
    </location>
</feature>
<evidence type="ECO:0000313" key="9">
    <source>
        <dbReference type="Proteomes" id="UP001319921"/>
    </source>
</evidence>
<name>A0AAQ4CQF0_9CREN</name>
<keyword evidence="5" id="KW-1278">Translocase</keyword>
<protein>
    <recommendedName>
        <fullName evidence="7">ABC transporter domain-containing protein</fullName>
    </recommendedName>
</protein>
<keyword evidence="4" id="KW-0067">ATP-binding</keyword>
<dbReference type="KEGG" id="scas:SACC_10480"/>
<dbReference type="EMBL" id="AP025226">
    <property type="protein sequence ID" value="BDB98031.1"/>
    <property type="molecule type" value="Genomic_DNA"/>
</dbReference>